<proteinExistence type="predicted"/>
<dbReference type="PROSITE" id="PS51257">
    <property type="entry name" value="PROKAR_LIPOPROTEIN"/>
    <property type="match status" value="1"/>
</dbReference>
<dbReference type="Proteomes" id="UP000034354">
    <property type="component" value="Unassembled WGS sequence"/>
</dbReference>
<evidence type="ECO:0008006" key="3">
    <source>
        <dbReference type="Google" id="ProtNLM"/>
    </source>
</evidence>
<protein>
    <recommendedName>
        <fullName evidence="3">Lipoprotein</fullName>
    </recommendedName>
</protein>
<evidence type="ECO:0000313" key="2">
    <source>
        <dbReference type="Proteomes" id="UP000034354"/>
    </source>
</evidence>
<evidence type="ECO:0000313" key="1">
    <source>
        <dbReference type="EMBL" id="KKU09257.1"/>
    </source>
</evidence>
<accession>A0A0G1MMC3</accession>
<name>A0A0G1MMC3_9BACT</name>
<reference evidence="1 2" key="1">
    <citation type="journal article" date="2015" name="Nature">
        <title>rRNA introns, odd ribosomes, and small enigmatic genomes across a large radiation of phyla.</title>
        <authorList>
            <person name="Brown C.T."/>
            <person name="Hug L.A."/>
            <person name="Thomas B.C."/>
            <person name="Sharon I."/>
            <person name="Castelle C.J."/>
            <person name="Singh A."/>
            <person name="Wilkins M.J."/>
            <person name="Williams K.H."/>
            <person name="Banfield J.F."/>
        </authorList>
    </citation>
    <scope>NUCLEOTIDE SEQUENCE [LARGE SCALE GENOMIC DNA]</scope>
</reference>
<sequence length="400" mass="43697">MFLAQRCLLLFAFFMASGCRNECDQIKEGYGLGGQYDDTAIPVDDETYQDLCDTTICIFGGAAYLACYDDLCRRAGYYDDIPSDIEAYCDEVWEERYETDDTPSTPDCPTDLIGTWTAVVGADLYDAATVDESSCLARSVELTMSFVGADITRDAIGVFTGDGVMSSDFVPAVDSYDDGFIHGYLFASGVYTTSGTVEVDLLSDIDDTIPIATLTGTISGTHMELEVAGDPFDDAACLYDVRYPTLYFARSSSSATGQAITAVGDEVVPCGEEEVSASVTPTDGFDEADFQFFLTFFKKLGTMETPAEKHAAISAFFASNTTKARVADVDLVPGTWTLAETLAHQFVTDMATNPHLREVVTTIVNRYDHRESTGYTYIKAMTDVRMAVDRMVTQKQDPEQ</sequence>
<organism evidence="1 2">
    <name type="scientific">Candidatus Uhrbacteria bacterium GW2011_GWE2_45_35</name>
    <dbReference type="NCBI Taxonomy" id="1618993"/>
    <lineage>
        <taxon>Bacteria</taxon>
        <taxon>Candidatus Uhriibacteriota</taxon>
    </lineage>
</organism>
<dbReference type="AlphaFoldDB" id="A0A0G1MMC3"/>
<comment type="caution">
    <text evidence="1">The sequence shown here is derived from an EMBL/GenBank/DDBJ whole genome shotgun (WGS) entry which is preliminary data.</text>
</comment>
<gene>
    <name evidence="1" type="ORF">UX09_C0001G0051</name>
</gene>
<dbReference type="EMBL" id="LCKW01000001">
    <property type="protein sequence ID" value="KKU09257.1"/>
    <property type="molecule type" value="Genomic_DNA"/>
</dbReference>